<feature type="signal peptide" evidence="1">
    <location>
        <begin position="1"/>
        <end position="19"/>
    </location>
</feature>
<protein>
    <recommendedName>
        <fullName evidence="4">Secreted protein</fullName>
    </recommendedName>
</protein>
<evidence type="ECO:0000313" key="2">
    <source>
        <dbReference type="EMBL" id="BAP56619.1"/>
    </source>
</evidence>
<dbReference type="OrthoDB" id="1259997at2"/>
<evidence type="ECO:0000313" key="3">
    <source>
        <dbReference type="Proteomes" id="UP000031623"/>
    </source>
</evidence>
<name>A0A090AH95_9GAMM</name>
<dbReference type="KEGG" id="tig:THII_2322"/>
<dbReference type="STRING" id="40754.THII_2322"/>
<evidence type="ECO:0000256" key="1">
    <source>
        <dbReference type="SAM" id="SignalP"/>
    </source>
</evidence>
<organism evidence="2 3">
    <name type="scientific">Thioploca ingrica</name>
    <dbReference type="NCBI Taxonomy" id="40754"/>
    <lineage>
        <taxon>Bacteria</taxon>
        <taxon>Pseudomonadati</taxon>
        <taxon>Pseudomonadota</taxon>
        <taxon>Gammaproteobacteria</taxon>
        <taxon>Thiotrichales</taxon>
        <taxon>Thiotrichaceae</taxon>
        <taxon>Thioploca</taxon>
    </lineage>
</organism>
<dbReference type="HOGENOM" id="CLU_1593811_0_0_6"/>
<evidence type="ECO:0008006" key="4">
    <source>
        <dbReference type="Google" id="ProtNLM"/>
    </source>
</evidence>
<keyword evidence="3" id="KW-1185">Reference proteome</keyword>
<dbReference type="Proteomes" id="UP000031623">
    <property type="component" value="Chromosome"/>
</dbReference>
<reference evidence="2 3" key="1">
    <citation type="journal article" date="2014" name="ISME J.">
        <title>Ecophysiology of Thioploca ingrica as revealed by the complete genome sequence supplemented with proteomic evidence.</title>
        <authorList>
            <person name="Kojima H."/>
            <person name="Ogura Y."/>
            <person name="Yamamoto N."/>
            <person name="Togashi T."/>
            <person name="Mori H."/>
            <person name="Watanabe T."/>
            <person name="Nemoto F."/>
            <person name="Kurokawa K."/>
            <person name="Hayashi T."/>
            <person name="Fukui M."/>
        </authorList>
    </citation>
    <scope>NUCLEOTIDE SEQUENCE [LARGE SCALE GENOMIC DNA]</scope>
</reference>
<keyword evidence="1" id="KW-0732">Signal</keyword>
<dbReference type="AlphaFoldDB" id="A0A090AH95"/>
<sequence>MRNLIFQLLKILPLTVALMAPTYADSIKGLSTYKGAWFDIQYPSNFKVRPSLKSSSSVSGYDSAFFTSPDGTVEFYVFSPQWNGDPIEDIAIDPEEEVYETQKQEEKNGKKVCWVTISAKDKAYTRSYMDVEDTTSNTRLVFGIKYHNQKAYDKYKPAYLKFKGSLKQYAD</sequence>
<dbReference type="EMBL" id="AP014633">
    <property type="protein sequence ID" value="BAP56619.1"/>
    <property type="molecule type" value="Genomic_DNA"/>
</dbReference>
<gene>
    <name evidence="2" type="ORF">THII_2322</name>
</gene>
<accession>A0A090AH95</accession>
<feature type="chain" id="PRO_5001852715" description="Secreted protein" evidence="1">
    <location>
        <begin position="20"/>
        <end position="171"/>
    </location>
</feature>
<proteinExistence type="predicted"/>